<proteinExistence type="predicted"/>
<evidence type="ECO:0000313" key="1">
    <source>
        <dbReference type="EMBL" id="OGD64646.1"/>
    </source>
</evidence>
<dbReference type="InterPro" id="IPR043519">
    <property type="entry name" value="NT_sf"/>
</dbReference>
<protein>
    <submittedName>
        <fullName evidence="1">Uncharacterized protein</fullName>
    </submittedName>
</protein>
<gene>
    <name evidence="1" type="ORF">A3A71_01160</name>
</gene>
<comment type="caution">
    <text evidence="1">The sequence shown here is derived from an EMBL/GenBank/DDBJ whole genome shotgun (WGS) entry which is preliminary data.</text>
</comment>
<dbReference type="Gene3D" id="3.20.20.150">
    <property type="entry name" value="Divalent-metal-dependent TIM barrel enzymes"/>
    <property type="match status" value="1"/>
</dbReference>
<organism evidence="1 2">
    <name type="scientific">Candidatus Berkelbacteria bacterium RIFCSPLOWO2_01_FULL_50_28</name>
    <dbReference type="NCBI Taxonomy" id="1797471"/>
    <lineage>
        <taxon>Bacteria</taxon>
        <taxon>Candidatus Berkelbacteria</taxon>
    </lineage>
</organism>
<dbReference type="CDD" id="cd05403">
    <property type="entry name" value="NT_KNTase_like"/>
    <property type="match status" value="1"/>
</dbReference>
<evidence type="ECO:0000313" key="2">
    <source>
        <dbReference type="Proteomes" id="UP000177481"/>
    </source>
</evidence>
<dbReference type="SUPFAM" id="SSF51658">
    <property type="entry name" value="Xylose isomerase-like"/>
    <property type="match status" value="1"/>
</dbReference>
<accession>A0A1F5EBK4</accession>
<dbReference type="SUPFAM" id="SSF81301">
    <property type="entry name" value="Nucleotidyltransferase"/>
    <property type="match status" value="1"/>
</dbReference>
<dbReference type="AlphaFoldDB" id="A0A1F5EBK4"/>
<dbReference type="InterPro" id="IPR036237">
    <property type="entry name" value="Xyl_isomerase-like_sf"/>
</dbReference>
<dbReference type="EMBL" id="MEZX01000002">
    <property type="protein sequence ID" value="OGD64646.1"/>
    <property type="molecule type" value="Genomic_DNA"/>
</dbReference>
<dbReference type="Gene3D" id="3.30.460.10">
    <property type="entry name" value="Beta Polymerase, domain 2"/>
    <property type="match status" value="1"/>
</dbReference>
<dbReference type="Proteomes" id="UP000177481">
    <property type="component" value="Unassembled WGS sequence"/>
</dbReference>
<name>A0A1F5EBK4_9BACT</name>
<sequence length="387" mass="45374">MVKLCIQPEEKELNKYLQLADHNNFQVEIDVDMLKSNPKLFEHRFVGVHGSNYLSSSELVEELEMLSRFNILYVVYHDSVVEKLLDSFYLSNHHKLVILMENCSCQSARDFDELYSKSKQKINHFNKCIDTGHVNLSNDKDLDKWADNEVSLFHLNNNYGKDTHNSLYDGEINFLNMNQLLKSKYVSLEVTRGFRTYLKNIQYMIRHGVVPFDNIAMPLNHPIIQEEFIARVRRLLRNHFKGSLCFAFFYGSFVRKELNTRSDVDMVVILKSKELKTDTFYGSYKIVCSEYNIHLDPEYPFEIFSENDYLSYVDLNTRTVSKEDIADREELLFSFLDHHLCFVGSMKQFQCHRRVVEKAVLGTARTGKDCYTKSDLKSIVRAYVNDS</sequence>
<reference evidence="1 2" key="1">
    <citation type="journal article" date="2016" name="Nat. Commun.">
        <title>Thousands of microbial genomes shed light on interconnected biogeochemical processes in an aquifer system.</title>
        <authorList>
            <person name="Anantharaman K."/>
            <person name="Brown C.T."/>
            <person name="Hug L.A."/>
            <person name="Sharon I."/>
            <person name="Castelle C.J."/>
            <person name="Probst A.J."/>
            <person name="Thomas B.C."/>
            <person name="Singh A."/>
            <person name="Wilkins M.J."/>
            <person name="Karaoz U."/>
            <person name="Brodie E.L."/>
            <person name="Williams K.H."/>
            <person name="Hubbard S.S."/>
            <person name="Banfield J.F."/>
        </authorList>
    </citation>
    <scope>NUCLEOTIDE SEQUENCE [LARGE SCALE GENOMIC DNA]</scope>
</reference>
<dbReference type="STRING" id="1797471.A3A71_01160"/>